<reference evidence="8" key="1">
    <citation type="journal article" date="2020" name="Stud. Mycol.">
        <title>101 Dothideomycetes genomes: a test case for predicting lifestyles and emergence of pathogens.</title>
        <authorList>
            <person name="Haridas S."/>
            <person name="Albert R."/>
            <person name="Binder M."/>
            <person name="Bloem J."/>
            <person name="Labutti K."/>
            <person name="Salamov A."/>
            <person name="Andreopoulos B."/>
            <person name="Baker S."/>
            <person name="Barry K."/>
            <person name="Bills G."/>
            <person name="Bluhm B."/>
            <person name="Cannon C."/>
            <person name="Castanera R."/>
            <person name="Culley D."/>
            <person name="Daum C."/>
            <person name="Ezra D."/>
            <person name="Gonzalez J."/>
            <person name="Henrissat B."/>
            <person name="Kuo A."/>
            <person name="Liang C."/>
            <person name="Lipzen A."/>
            <person name="Lutzoni F."/>
            <person name="Magnuson J."/>
            <person name="Mondo S."/>
            <person name="Nolan M."/>
            <person name="Ohm R."/>
            <person name="Pangilinan J."/>
            <person name="Park H.-J."/>
            <person name="Ramirez L."/>
            <person name="Alfaro M."/>
            <person name="Sun H."/>
            <person name="Tritt A."/>
            <person name="Yoshinaga Y."/>
            <person name="Zwiers L.-H."/>
            <person name="Turgeon B."/>
            <person name="Goodwin S."/>
            <person name="Spatafora J."/>
            <person name="Crous P."/>
            <person name="Grigoriev I."/>
        </authorList>
    </citation>
    <scope>NUCLEOTIDE SEQUENCE</scope>
    <source>
        <strain evidence="8">CBS 115976</strain>
    </source>
</reference>
<dbReference type="InterPro" id="IPR015421">
    <property type="entry name" value="PyrdxlP-dep_Trfase_major"/>
</dbReference>
<feature type="domain" description="Aminotransferase class I/classII large" evidence="7">
    <location>
        <begin position="99"/>
        <end position="375"/>
    </location>
</feature>
<dbReference type="Gene3D" id="3.40.640.10">
    <property type="entry name" value="Type I PLP-dependent aspartate aminotransferase-like (Major domain)"/>
    <property type="match status" value="1"/>
</dbReference>
<protein>
    <submittedName>
        <fullName evidence="8">Aromatic amino acid aminotransferase</fullName>
    </submittedName>
</protein>
<evidence type="ECO:0000256" key="1">
    <source>
        <dbReference type="ARBA" id="ARBA00001933"/>
    </source>
</evidence>
<evidence type="ECO:0000313" key="9">
    <source>
        <dbReference type="Proteomes" id="UP000799302"/>
    </source>
</evidence>
<feature type="region of interest" description="Disordered" evidence="6">
    <location>
        <begin position="70"/>
        <end position="89"/>
    </location>
</feature>
<organism evidence="8 9">
    <name type="scientific">Microthyrium microscopicum</name>
    <dbReference type="NCBI Taxonomy" id="703497"/>
    <lineage>
        <taxon>Eukaryota</taxon>
        <taxon>Fungi</taxon>
        <taxon>Dikarya</taxon>
        <taxon>Ascomycota</taxon>
        <taxon>Pezizomycotina</taxon>
        <taxon>Dothideomycetes</taxon>
        <taxon>Dothideomycetes incertae sedis</taxon>
        <taxon>Microthyriales</taxon>
        <taxon>Microthyriaceae</taxon>
        <taxon>Microthyrium</taxon>
    </lineage>
</organism>
<dbReference type="PANTHER" id="PTHR42790:SF1">
    <property type="entry name" value="AROMATIC AMINO ACID AMINOTRANSFERASE, HYPOTHETICAL (EUROFUNG)"/>
    <property type="match status" value="1"/>
</dbReference>
<dbReference type="AlphaFoldDB" id="A0A6A6TTV9"/>
<dbReference type="GO" id="GO:1901605">
    <property type="term" value="P:alpha-amino acid metabolic process"/>
    <property type="evidence" value="ECO:0007669"/>
    <property type="project" value="TreeGrafter"/>
</dbReference>
<keyword evidence="9" id="KW-1185">Reference proteome</keyword>
<accession>A0A6A6TTV9</accession>
<comment type="cofactor">
    <cofactor evidence="1">
        <name>pyridoxal 5'-phosphate</name>
        <dbReference type="ChEBI" id="CHEBI:597326"/>
    </cofactor>
</comment>
<evidence type="ECO:0000256" key="6">
    <source>
        <dbReference type="SAM" id="MobiDB-lite"/>
    </source>
</evidence>
<feature type="compositionally biased region" description="Basic and acidic residues" evidence="6">
    <location>
        <begin position="75"/>
        <end position="87"/>
    </location>
</feature>
<gene>
    <name evidence="8" type="ORF">BT63DRAFT_430453</name>
</gene>
<evidence type="ECO:0000313" key="8">
    <source>
        <dbReference type="EMBL" id="KAF2663262.1"/>
    </source>
</evidence>
<dbReference type="SUPFAM" id="SSF53383">
    <property type="entry name" value="PLP-dependent transferases"/>
    <property type="match status" value="1"/>
</dbReference>
<dbReference type="Pfam" id="PF00155">
    <property type="entry name" value="Aminotran_1_2"/>
    <property type="match status" value="1"/>
</dbReference>
<evidence type="ECO:0000256" key="5">
    <source>
        <dbReference type="ARBA" id="ARBA00022898"/>
    </source>
</evidence>
<dbReference type="InterPro" id="IPR004839">
    <property type="entry name" value="Aminotransferase_I/II_large"/>
</dbReference>
<comment type="similarity">
    <text evidence="2">Belongs to the class-I pyridoxal-phosphate-dependent aminotransferase family.</text>
</comment>
<name>A0A6A6TTV9_9PEZI</name>
<evidence type="ECO:0000259" key="7">
    <source>
        <dbReference type="Pfam" id="PF00155"/>
    </source>
</evidence>
<dbReference type="OrthoDB" id="691673at2759"/>
<evidence type="ECO:0000256" key="2">
    <source>
        <dbReference type="ARBA" id="ARBA00007441"/>
    </source>
</evidence>
<keyword evidence="3 8" id="KW-0032">Aminotransferase</keyword>
<dbReference type="EMBL" id="MU004246">
    <property type="protein sequence ID" value="KAF2663262.1"/>
    <property type="molecule type" value="Genomic_DNA"/>
</dbReference>
<evidence type="ECO:0000256" key="3">
    <source>
        <dbReference type="ARBA" id="ARBA00022576"/>
    </source>
</evidence>
<dbReference type="InterPro" id="IPR050859">
    <property type="entry name" value="Class-I_PLP-dep_aminotransf"/>
</dbReference>
<sequence>MENTSTRAGPKDFSHLYSRVTKNRAQSKIKSFYKYFAIPGIGQLAGGLPNAKYFPYDTLEAKAALPNRWTPSEASVKEHGGKAKSPPESHLVVPHVANTTDATRKIDLTTALQYGTAQGYPPLYGFIKEFTTRCLHPSIPYEGGADIVLTVGSTDGFSKALQCFNNEWSEGVNPVSEREGLIVEEFAYMNAIQSARPRGMNILPIAMDDEGMLAKGPGGLDDALENWDFSKGKRPHLMYSVTIGQNPTSGTLSTPRRKEIYAVCQKYDVIIVEDDPYWYLQYPSTQKEPVAKPEKSSGFAFLDSLQPSYLSIDVDGRVVRLDTFSKTVAPGCRLGWITASPAIIERLTRITESSTQQPSGFVQSMIAELLIGPAKDGLGSGGRKDGTGWDMSGWVRWLEGLRGEYERRMDTMATILEKGRTKIKSGRRQSFTQMMMDTQLQEQEGDAQSDWAVIETTPLYDFYRPTGGMFLWLSVRFENHPLAGKVAGPRLAMALWVYWTTEPYKVLVGPGTMFAPNEEIAEEKAWKYFRLCFAAAPVEELSSISKGFVKGIGAFFEIKDAKKIDDILKDLDGIETAAEREGMGCIAGWC</sequence>
<dbReference type="Proteomes" id="UP000799302">
    <property type="component" value="Unassembled WGS sequence"/>
</dbReference>
<dbReference type="InterPro" id="IPR015424">
    <property type="entry name" value="PyrdxlP-dep_Trfase"/>
</dbReference>
<dbReference type="PANTHER" id="PTHR42790">
    <property type="entry name" value="AMINOTRANSFERASE"/>
    <property type="match status" value="1"/>
</dbReference>
<keyword evidence="4 8" id="KW-0808">Transferase</keyword>
<dbReference type="GO" id="GO:0008483">
    <property type="term" value="F:transaminase activity"/>
    <property type="evidence" value="ECO:0007669"/>
    <property type="project" value="UniProtKB-KW"/>
</dbReference>
<dbReference type="GO" id="GO:0030170">
    <property type="term" value="F:pyridoxal phosphate binding"/>
    <property type="evidence" value="ECO:0007669"/>
    <property type="project" value="InterPro"/>
</dbReference>
<keyword evidence="5" id="KW-0663">Pyridoxal phosphate</keyword>
<evidence type="ECO:0000256" key="4">
    <source>
        <dbReference type="ARBA" id="ARBA00022679"/>
    </source>
</evidence>
<dbReference type="CDD" id="cd00609">
    <property type="entry name" value="AAT_like"/>
    <property type="match status" value="1"/>
</dbReference>
<proteinExistence type="inferred from homology"/>